<dbReference type="AlphaFoldDB" id="A0A1G9WY84"/>
<dbReference type="EMBL" id="FNHH01000027">
    <property type="protein sequence ID" value="SDM89055.1"/>
    <property type="molecule type" value="Genomic_DNA"/>
</dbReference>
<dbReference type="STRING" id="990371.SAMN05421813_12744"/>
<evidence type="ECO:0000313" key="9">
    <source>
        <dbReference type="EMBL" id="SDM89055.1"/>
    </source>
</evidence>
<evidence type="ECO:0000256" key="2">
    <source>
        <dbReference type="ARBA" id="ARBA00022475"/>
    </source>
</evidence>
<keyword evidence="7" id="KW-0460">Magnesium</keyword>
<gene>
    <name evidence="9" type="ORF">SAMN05421813_12744</name>
</gene>
<feature type="binding site" evidence="7">
    <location>
        <position position="191"/>
    </location>
    <ligand>
        <name>Mg(2+)</name>
        <dbReference type="ChEBI" id="CHEBI:18420"/>
    </ligand>
</feature>
<feature type="transmembrane region" description="Helical" evidence="8">
    <location>
        <begin position="263"/>
        <end position="282"/>
    </location>
</feature>
<feature type="transmembrane region" description="Helical" evidence="8">
    <location>
        <begin position="288"/>
        <end position="308"/>
    </location>
</feature>
<dbReference type="GO" id="GO:0044038">
    <property type="term" value="P:cell wall macromolecule biosynthetic process"/>
    <property type="evidence" value="ECO:0007669"/>
    <property type="project" value="TreeGrafter"/>
</dbReference>
<keyword evidence="7" id="KW-0479">Metal-binding</keyword>
<keyword evidence="6 8" id="KW-0472">Membrane</keyword>
<evidence type="ECO:0000313" key="10">
    <source>
        <dbReference type="Proteomes" id="UP000199226"/>
    </source>
</evidence>
<evidence type="ECO:0000256" key="5">
    <source>
        <dbReference type="ARBA" id="ARBA00022989"/>
    </source>
</evidence>
<organism evidence="9 10">
    <name type="scientific">Daejeonella rubra</name>
    <dbReference type="NCBI Taxonomy" id="990371"/>
    <lineage>
        <taxon>Bacteria</taxon>
        <taxon>Pseudomonadati</taxon>
        <taxon>Bacteroidota</taxon>
        <taxon>Sphingobacteriia</taxon>
        <taxon>Sphingobacteriales</taxon>
        <taxon>Sphingobacteriaceae</taxon>
        <taxon>Daejeonella</taxon>
    </lineage>
</organism>
<feature type="transmembrane region" description="Helical" evidence="8">
    <location>
        <begin position="216"/>
        <end position="237"/>
    </location>
</feature>
<feature type="transmembrane region" description="Helical" evidence="8">
    <location>
        <begin position="165"/>
        <end position="181"/>
    </location>
</feature>
<dbReference type="GO" id="GO:0005886">
    <property type="term" value="C:plasma membrane"/>
    <property type="evidence" value="ECO:0007669"/>
    <property type="project" value="UniProtKB-SubCell"/>
</dbReference>
<feature type="transmembrane region" description="Helical" evidence="8">
    <location>
        <begin position="39"/>
        <end position="57"/>
    </location>
</feature>
<evidence type="ECO:0000256" key="4">
    <source>
        <dbReference type="ARBA" id="ARBA00022692"/>
    </source>
</evidence>
<evidence type="ECO:0000256" key="8">
    <source>
        <dbReference type="SAM" id="Phobius"/>
    </source>
</evidence>
<proteinExistence type="predicted"/>
<protein>
    <submittedName>
        <fullName evidence="9">UDP-N-acetylmuramyl pentapeptide phosphotransferase/UDP-N-acetylglucosamine-1-phosphate transferase</fullName>
    </submittedName>
</protein>
<feature type="transmembrane region" description="Helical" evidence="8">
    <location>
        <begin position="188"/>
        <end position="210"/>
    </location>
</feature>
<dbReference type="RefSeq" id="WP_090706284.1">
    <property type="nucleotide sequence ID" value="NZ_FNHH01000027.1"/>
</dbReference>
<feature type="transmembrane region" description="Helical" evidence="8">
    <location>
        <begin position="137"/>
        <end position="153"/>
    </location>
</feature>
<evidence type="ECO:0000256" key="6">
    <source>
        <dbReference type="ARBA" id="ARBA00023136"/>
    </source>
</evidence>
<keyword evidence="3 9" id="KW-0808">Transferase</keyword>
<comment type="cofactor">
    <cofactor evidence="7">
        <name>Mg(2+)</name>
        <dbReference type="ChEBI" id="CHEBI:18420"/>
    </cofactor>
</comment>
<dbReference type="OrthoDB" id="9783652at2"/>
<dbReference type="GO" id="GO:0071555">
    <property type="term" value="P:cell wall organization"/>
    <property type="evidence" value="ECO:0007669"/>
    <property type="project" value="TreeGrafter"/>
</dbReference>
<dbReference type="PANTHER" id="PTHR22926">
    <property type="entry name" value="PHOSPHO-N-ACETYLMURAMOYL-PENTAPEPTIDE-TRANSFERASE"/>
    <property type="match status" value="1"/>
</dbReference>
<accession>A0A1G9WY84</accession>
<reference evidence="10" key="1">
    <citation type="submission" date="2016-10" db="EMBL/GenBank/DDBJ databases">
        <authorList>
            <person name="Varghese N."/>
            <person name="Submissions S."/>
        </authorList>
    </citation>
    <scope>NUCLEOTIDE SEQUENCE [LARGE SCALE GENOMIC DNA]</scope>
    <source>
        <strain evidence="10">DSM 24536</strain>
    </source>
</reference>
<keyword evidence="5 8" id="KW-1133">Transmembrane helix</keyword>
<sequence length="326" mass="37178">MLYLIYLPVLTSLLLLYFKLADRYGIIDKPNHRSSHQRVTIRGGGIILPIALLIQSLISGFEYPLFTSGLALISLVSFYDDIRPLSNKIRLLVHLISVSLLFMETGLTGFAPWILLFSYVLVIGTINAYNFMDGINGITGTYSLLIISTLYFINENIISFGSSNWLIVTVLSLMVFNYFNFRKSARCFAGDVGSISLAFIIIFFLLQLILQSMNLKYIGFLLFYGLDSVSTIVFRLIRKENIFEAHRSHFYQYLANVKGWPHLWVSALYMFVQLVYNLIIIYSEWTGLEFLIFIVISGIVFVSIRLGLEGRVNLMGTKLDNEQISN</sequence>
<dbReference type="CDD" id="cd06854">
    <property type="entry name" value="GT_WbpL_WbcO_like"/>
    <property type="match status" value="1"/>
</dbReference>
<name>A0A1G9WY84_9SPHI</name>
<dbReference type="InterPro" id="IPR000715">
    <property type="entry name" value="Glycosyl_transferase_4"/>
</dbReference>
<evidence type="ECO:0000256" key="1">
    <source>
        <dbReference type="ARBA" id="ARBA00004651"/>
    </source>
</evidence>
<feature type="transmembrane region" description="Helical" evidence="8">
    <location>
        <begin position="6"/>
        <end position="27"/>
    </location>
</feature>
<dbReference type="GO" id="GO:0016780">
    <property type="term" value="F:phosphotransferase activity, for other substituted phosphate groups"/>
    <property type="evidence" value="ECO:0007669"/>
    <property type="project" value="InterPro"/>
</dbReference>
<comment type="subcellular location">
    <subcellularLocation>
        <location evidence="1">Cell membrane</location>
        <topology evidence="1">Multi-pass membrane protein</topology>
    </subcellularLocation>
</comment>
<dbReference type="Proteomes" id="UP000199226">
    <property type="component" value="Unassembled WGS sequence"/>
</dbReference>
<keyword evidence="2" id="KW-1003">Cell membrane</keyword>
<dbReference type="GO" id="GO:0009103">
    <property type="term" value="P:lipopolysaccharide biosynthetic process"/>
    <property type="evidence" value="ECO:0007669"/>
    <property type="project" value="TreeGrafter"/>
</dbReference>
<dbReference type="Pfam" id="PF00953">
    <property type="entry name" value="Glycos_transf_4"/>
    <property type="match status" value="1"/>
</dbReference>
<evidence type="ECO:0000256" key="7">
    <source>
        <dbReference type="PIRSR" id="PIRSR600715-1"/>
    </source>
</evidence>
<dbReference type="GO" id="GO:0046872">
    <property type="term" value="F:metal ion binding"/>
    <property type="evidence" value="ECO:0007669"/>
    <property type="project" value="UniProtKB-KW"/>
</dbReference>
<feature type="binding site" evidence="7">
    <location>
        <position position="130"/>
    </location>
    <ligand>
        <name>Mg(2+)</name>
        <dbReference type="ChEBI" id="CHEBI:18420"/>
    </ligand>
</feature>
<keyword evidence="10" id="KW-1185">Reference proteome</keyword>
<keyword evidence="4 8" id="KW-0812">Transmembrane</keyword>
<dbReference type="PANTHER" id="PTHR22926:SF3">
    <property type="entry name" value="UNDECAPRENYL-PHOSPHATE ALPHA-N-ACETYLGLUCOSAMINYL 1-PHOSPHATE TRANSFERASE"/>
    <property type="match status" value="1"/>
</dbReference>
<evidence type="ECO:0000256" key="3">
    <source>
        <dbReference type="ARBA" id="ARBA00022679"/>
    </source>
</evidence>